<evidence type="ECO:0000313" key="5">
    <source>
        <dbReference type="Proteomes" id="UP000028059"/>
    </source>
</evidence>
<evidence type="ECO:0000313" key="4">
    <source>
        <dbReference type="EMBL" id="KEQ55798.1"/>
    </source>
</evidence>
<reference evidence="4 5" key="1">
    <citation type="submission" date="2014-06" db="EMBL/GenBank/DDBJ databases">
        <authorList>
            <person name="Ngugi D.K."/>
            <person name="Blom J."/>
            <person name="Alam I."/>
            <person name="Rashid M."/>
            <person name="Ba Alawi W."/>
            <person name="Zhang G."/>
            <person name="Hikmawan T."/>
            <person name="Guan Y."/>
            <person name="Antunes A."/>
            <person name="Siam R."/>
            <person name="ElDorry H."/>
            <person name="Bajic V."/>
            <person name="Stingl U."/>
        </authorList>
    </citation>
    <scope>NUCLEOTIDE SEQUENCE [LARGE SCALE GENOMIC DNA]</scope>
    <source>
        <strain evidence="4">SCGC AAA799-N04</strain>
    </source>
</reference>
<dbReference type="InterPro" id="IPR045854">
    <property type="entry name" value="NO2/SO3_Rdtase_4Fe4S_sf"/>
</dbReference>
<protein>
    <submittedName>
        <fullName evidence="4">Sulfite reductase protein</fullName>
        <ecNumber evidence="4">1.8.7.1</ecNumber>
    </submittedName>
</protein>
<proteinExistence type="predicted"/>
<comment type="caution">
    <text evidence="4">The sequence shown here is derived from an EMBL/GenBank/DDBJ whole genome shotgun (WGS) entry which is preliminary data.</text>
</comment>
<keyword evidence="1" id="KW-0479">Metal-binding</keyword>
<dbReference type="GO" id="GO:0050311">
    <property type="term" value="F:sulfite reductase (ferredoxin) activity"/>
    <property type="evidence" value="ECO:0007669"/>
    <property type="project" value="UniProtKB-EC"/>
</dbReference>
<keyword evidence="2" id="KW-0408">Iron</keyword>
<dbReference type="Gene3D" id="3.30.413.10">
    <property type="entry name" value="Sulfite Reductase Hemoprotein, domain 1"/>
    <property type="match status" value="1"/>
</dbReference>
<dbReference type="AlphaFoldDB" id="A0A081RKS5"/>
<name>A0A081RKS5_9ARCH</name>
<dbReference type="EMBL" id="JOKN01000065">
    <property type="protein sequence ID" value="KEQ55798.1"/>
    <property type="molecule type" value="Genomic_DNA"/>
</dbReference>
<gene>
    <name evidence="4" type="ORF">AAA799N04_01813</name>
</gene>
<dbReference type="EC" id="1.8.7.1" evidence="4"/>
<keyword evidence="3" id="KW-0411">Iron-sulfur</keyword>
<dbReference type="PATRIC" id="fig|1502293.3.peg.1664"/>
<keyword evidence="4" id="KW-0560">Oxidoreductase</keyword>
<dbReference type="GO" id="GO:0051536">
    <property type="term" value="F:iron-sulfur cluster binding"/>
    <property type="evidence" value="ECO:0007669"/>
    <property type="project" value="UniProtKB-KW"/>
</dbReference>
<dbReference type="Proteomes" id="UP000028059">
    <property type="component" value="Unassembled WGS sequence"/>
</dbReference>
<organism evidence="4 5">
    <name type="scientific">Marine Group I thaumarchaeote SCGC AAA799-N04</name>
    <dbReference type="NCBI Taxonomy" id="1502293"/>
    <lineage>
        <taxon>Archaea</taxon>
        <taxon>Nitrososphaerota</taxon>
        <taxon>Marine Group I</taxon>
    </lineage>
</organism>
<evidence type="ECO:0000256" key="1">
    <source>
        <dbReference type="ARBA" id="ARBA00022723"/>
    </source>
</evidence>
<dbReference type="GO" id="GO:0046872">
    <property type="term" value="F:metal ion binding"/>
    <property type="evidence" value="ECO:0007669"/>
    <property type="project" value="UniProtKB-KW"/>
</dbReference>
<evidence type="ECO:0000256" key="3">
    <source>
        <dbReference type="ARBA" id="ARBA00023014"/>
    </source>
</evidence>
<accession>A0A081RKS5</accession>
<evidence type="ECO:0000256" key="2">
    <source>
        <dbReference type="ARBA" id="ARBA00023004"/>
    </source>
</evidence>
<sequence length="114" mass="12907">MYANYQMLLGGRSDGDTMLGQICHRVPAKRVIPVILKIIELFKEHKKPDDTLKSWIHRVATNSEDSEIKTLNDIRKAIDPLTIPPTKEEDPDFYLDYGSDTSYHTKTGKGECAA</sequence>
<dbReference type="SUPFAM" id="SSF56014">
    <property type="entry name" value="Nitrite and sulphite reductase 4Fe-4S domain-like"/>
    <property type="match status" value="1"/>
</dbReference>
<keyword evidence="5" id="KW-1185">Reference proteome</keyword>